<protein>
    <submittedName>
        <fullName evidence="1">Uncharacterized protein</fullName>
    </submittedName>
</protein>
<proteinExistence type="predicted"/>
<comment type="caution">
    <text evidence="1">The sequence shown here is derived from an EMBL/GenBank/DDBJ whole genome shotgun (WGS) entry which is preliminary data.</text>
</comment>
<accession>A0AAV5I8G9</accession>
<organism evidence="1 2">
    <name type="scientific">Rubroshorea leprosula</name>
    <dbReference type="NCBI Taxonomy" id="152421"/>
    <lineage>
        <taxon>Eukaryota</taxon>
        <taxon>Viridiplantae</taxon>
        <taxon>Streptophyta</taxon>
        <taxon>Embryophyta</taxon>
        <taxon>Tracheophyta</taxon>
        <taxon>Spermatophyta</taxon>
        <taxon>Magnoliopsida</taxon>
        <taxon>eudicotyledons</taxon>
        <taxon>Gunneridae</taxon>
        <taxon>Pentapetalae</taxon>
        <taxon>rosids</taxon>
        <taxon>malvids</taxon>
        <taxon>Malvales</taxon>
        <taxon>Dipterocarpaceae</taxon>
        <taxon>Rubroshorea</taxon>
    </lineage>
</organism>
<gene>
    <name evidence="1" type="ORF">SLEP1_g8701</name>
</gene>
<dbReference type="Proteomes" id="UP001054252">
    <property type="component" value="Unassembled WGS sequence"/>
</dbReference>
<sequence>MRVGLLKYPTDSLCHLSHSFSVFLPTFESIIATERSGTLFISVCFSLHGCGSLCSVHRWLSFSIAGETQFRRLAGELCGIDYWVFGSA</sequence>
<keyword evidence="2" id="KW-1185">Reference proteome</keyword>
<evidence type="ECO:0000313" key="2">
    <source>
        <dbReference type="Proteomes" id="UP001054252"/>
    </source>
</evidence>
<reference evidence="1 2" key="1">
    <citation type="journal article" date="2021" name="Commun. Biol.">
        <title>The genome of Shorea leprosula (Dipterocarpaceae) highlights the ecological relevance of drought in aseasonal tropical rainforests.</title>
        <authorList>
            <person name="Ng K.K.S."/>
            <person name="Kobayashi M.J."/>
            <person name="Fawcett J.A."/>
            <person name="Hatakeyama M."/>
            <person name="Paape T."/>
            <person name="Ng C.H."/>
            <person name="Ang C.C."/>
            <person name="Tnah L.H."/>
            <person name="Lee C.T."/>
            <person name="Nishiyama T."/>
            <person name="Sese J."/>
            <person name="O'Brien M.J."/>
            <person name="Copetti D."/>
            <person name="Mohd Noor M.I."/>
            <person name="Ong R.C."/>
            <person name="Putra M."/>
            <person name="Sireger I.Z."/>
            <person name="Indrioko S."/>
            <person name="Kosugi Y."/>
            <person name="Izuno A."/>
            <person name="Isagi Y."/>
            <person name="Lee S.L."/>
            <person name="Shimizu K.K."/>
        </authorList>
    </citation>
    <scope>NUCLEOTIDE SEQUENCE [LARGE SCALE GENOMIC DNA]</scope>
    <source>
        <strain evidence="1">214</strain>
    </source>
</reference>
<dbReference type="EMBL" id="BPVZ01000009">
    <property type="protein sequence ID" value="GKU95330.1"/>
    <property type="molecule type" value="Genomic_DNA"/>
</dbReference>
<evidence type="ECO:0000313" key="1">
    <source>
        <dbReference type="EMBL" id="GKU95330.1"/>
    </source>
</evidence>
<dbReference type="AlphaFoldDB" id="A0AAV5I8G9"/>
<name>A0AAV5I8G9_9ROSI</name>